<dbReference type="PATRIC" id="fig|1408103.3.peg.4922"/>
<evidence type="ECO:0000313" key="4">
    <source>
        <dbReference type="Proteomes" id="UP000034166"/>
    </source>
</evidence>
<proteinExistence type="inferred from homology"/>
<comment type="similarity">
    <text evidence="1">Belongs to the pseudomonas-type ThrB family.</text>
</comment>
<dbReference type="SUPFAM" id="SSF56112">
    <property type="entry name" value="Protein kinase-like (PK-like)"/>
    <property type="match status" value="1"/>
</dbReference>
<dbReference type="InterPro" id="IPR011009">
    <property type="entry name" value="Kinase-like_dom_sf"/>
</dbReference>
<dbReference type="InterPro" id="IPR050249">
    <property type="entry name" value="Pseudomonas-type_ThrB"/>
</dbReference>
<protein>
    <recommendedName>
        <fullName evidence="2">Aminoglycoside phosphotransferase domain-containing protein</fullName>
    </recommendedName>
</protein>
<sequence>MEKNISMQLTDQVMREMLTQFNLENEFSLLGDFENFVYEVSRDGTPFILRISHSSHRTKENLISELDWVGYLFEKSLPVPQVLESKSREKVIKVQAGDGSFFFGCLYTKAKGGPVQVRSEAFKEPLFKVWGRTIGKMHNVTKSYTPPKCIKPRPNWQEDDLLQFGHYYPVHEKELVKNAKELVETISSFPANHETFGLVHSDLHSGNFFYDRKQIHVFDFDDSVYHWFASDMAIPVYYSVLYGIPAAQQEKRNEFARRFLASFIKGYEMENTLPACWQKQLPYFFRLRDAVLYSVLHKKIAAENRNKKVNALLDEIRTRIRAKEPIVTLG</sequence>
<evidence type="ECO:0000256" key="1">
    <source>
        <dbReference type="ARBA" id="ARBA00038240"/>
    </source>
</evidence>
<organism evidence="3 4">
    <name type="scientific">Mesobacillus campisalis</name>
    <dbReference type="NCBI Taxonomy" id="1408103"/>
    <lineage>
        <taxon>Bacteria</taxon>
        <taxon>Bacillati</taxon>
        <taxon>Bacillota</taxon>
        <taxon>Bacilli</taxon>
        <taxon>Bacillales</taxon>
        <taxon>Bacillaceae</taxon>
        <taxon>Mesobacillus</taxon>
    </lineage>
</organism>
<dbReference type="PANTHER" id="PTHR21064">
    <property type="entry name" value="AMINOGLYCOSIDE PHOSPHOTRANSFERASE DOMAIN-CONTAINING PROTEIN-RELATED"/>
    <property type="match status" value="1"/>
</dbReference>
<dbReference type="EMBL" id="LAYY01000097">
    <property type="protein sequence ID" value="KKK34392.1"/>
    <property type="molecule type" value="Genomic_DNA"/>
</dbReference>
<dbReference type="GO" id="GO:0009088">
    <property type="term" value="P:threonine biosynthetic process"/>
    <property type="evidence" value="ECO:0007669"/>
    <property type="project" value="TreeGrafter"/>
</dbReference>
<keyword evidence="4" id="KW-1185">Reference proteome</keyword>
<dbReference type="AlphaFoldDB" id="A0A0M2SNF6"/>
<evidence type="ECO:0000313" key="3">
    <source>
        <dbReference type="EMBL" id="KKK34392.1"/>
    </source>
</evidence>
<name>A0A0M2SNF6_9BACI</name>
<dbReference type="Gene3D" id="3.90.1200.10">
    <property type="match status" value="1"/>
</dbReference>
<dbReference type="OrthoDB" id="4030632at2"/>
<comment type="caution">
    <text evidence="3">The sequence shown here is derived from an EMBL/GenBank/DDBJ whole genome shotgun (WGS) entry which is preliminary data.</text>
</comment>
<dbReference type="Proteomes" id="UP000034166">
    <property type="component" value="Unassembled WGS sequence"/>
</dbReference>
<accession>A0A0M2SNF6</accession>
<dbReference type="InterPro" id="IPR002575">
    <property type="entry name" value="Aminoglycoside_PTrfase"/>
</dbReference>
<dbReference type="PANTHER" id="PTHR21064:SF6">
    <property type="entry name" value="AMINOGLYCOSIDE PHOSPHOTRANSFERASE DOMAIN-CONTAINING PROTEIN"/>
    <property type="match status" value="1"/>
</dbReference>
<feature type="domain" description="Aminoglycoside phosphotransferase" evidence="2">
    <location>
        <begin position="31"/>
        <end position="236"/>
    </location>
</feature>
<dbReference type="GO" id="GO:0004413">
    <property type="term" value="F:homoserine kinase activity"/>
    <property type="evidence" value="ECO:0007669"/>
    <property type="project" value="TreeGrafter"/>
</dbReference>
<reference evidence="3 4" key="1">
    <citation type="submission" date="2015-04" db="EMBL/GenBank/DDBJ databases">
        <title>Taxonomic description and genome sequence of Bacillus campisalis sp. nov., a novel member of the genus Bacillus isolated from solar saltern.</title>
        <authorList>
            <person name="Mathan Kumar R."/>
            <person name="Kaur G."/>
            <person name="Kumar A."/>
            <person name="Singh N.K."/>
            <person name="Kaur N."/>
            <person name="Kumar N."/>
            <person name="Mayilraj S."/>
        </authorList>
    </citation>
    <scope>NUCLEOTIDE SEQUENCE [LARGE SCALE GENOMIC DNA]</scope>
    <source>
        <strain evidence="3 4">SA2-6</strain>
    </source>
</reference>
<evidence type="ECO:0000259" key="2">
    <source>
        <dbReference type="Pfam" id="PF01636"/>
    </source>
</evidence>
<dbReference type="RefSeq" id="WP_046525951.1">
    <property type="nucleotide sequence ID" value="NZ_LAYY01000097.1"/>
</dbReference>
<gene>
    <name evidence="3" type="ORF">WQ57_22840</name>
</gene>
<dbReference type="Pfam" id="PF01636">
    <property type="entry name" value="APH"/>
    <property type="match status" value="1"/>
</dbReference>
<dbReference type="Gene3D" id="3.30.200.20">
    <property type="entry name" value="Phosphorylase Kinase, domain 1"/>
    <property type="match status" value="1"/>
</dbReference>